<protein>
    <submittedName>
        <fullName evidence="1">Uncharacterized protein</fullName>
    </submittedName>
</protein>
<sequence>MSTPVFMRFRDWIVNAGLADGYTIQLARWLEKPADGGEAKYIIFQPDGGTPRLQDLSADDNVQMVLVSAKNDPQPVIQRAQDILDYVSANPDSDCLNAVFNLGGIPVPAGTEEGRTVIKLLFRCTS</sequence>
<comment type="caution">
    <text evidence="1">The sequence shown here is derived from an EMBL/GenBank/DDBJ whole genome shotgun (WGS) entry which is preliminary data.</text>
</comment>
<organism evidence="1">
    <name type="scientific">Salmonella enterica</name>
    <name type="common">Salmonella choleraesuis</name>
    <dbReference type="NCBI Taxonomy" id="28901"/>
    <lineage>
        <taxon>Bacteria</taxon>
        <taxon>Pseudomonadati</taxon>
        <taxon>Pseudomonadota</taxon>
        <taxon>Gammaproteobacteria</taxon>
        <taxon>Enterobacterales</taxon>
        <taxon>Enterobacteriaceae</taxon>
        <taxon>Salmonella</taxon>
    </lineage>
</organism>
<dbReference type="Pfam" id="PF23842">
    <property type="entry name" value="Phage_tail_terminator_3"/>
    <property type="match status" value="1"/>
</dbReference>
<reference evidence="1" key="1">
    <citation type="journal article" date="2018" name="Genome Biol.">
        <title>SKESA: strategic k-mer extension for scrupulous assemblies.</title>
        <authorList>
            <person name="Souvorov A."/>
            <person name="Agarwala R."/>
            <person name="Lipman D.J."/>
        </authorList>
    </citation>
    <scope>NUCLEOTIDE SEQUENCE</scope>
    <source>
        <strain evidence="1">MA.AU170 KAK-R</strain>
    </source>
</reference>
<dbReference type="InterPro" id="IPR056950">
    <property type="entry name" value="Phage_tail_terminator_3"/>
</dbReference>
<dbReference type="EMBL" id="DAAVGD010000001">
    <property type="protein sequence ID" value="HAF4525741.1"/>
    <property type="molecule type" value="Genomic_DNA"/>
</dbReference>
<accession>A0A747PN09</accession>
<reference evidence="1" key="2">
    <citation type="submission" date="2020-02" db="EMBL/GenBank/DDBJ databases">
        <authorList>
            <consortium name="NCBI Pathogen Detection Project"/>
        </authorList>
    </citation>
    <scope>NUCLEOTIDE SEQUENCE</scope>
    <source>
        <strain evidence="1">MA.AU170 KAK-R</strain>
    </source>
</reference>
<proteinExistence type="predicted"/>
<name>A0A747PN09_SALER</name>
<gene>
    <name evidence="1" type="ORF">G8M86_001077</name>
</gene>
<evidence type="ECO:0000313" key="1">
    <source>
        <dbReference type="EMBL" id="HAF4525741.1"/>
    </source>
</evidence>
<dbReference type="AlphaFoldDB" id="A0A747PN09"/>